<dbReference type="InterPro" id="IPR050141">
    <property type="entry name" value="GCL_type2/YbdK_subfam"/>
</dbReference>
<keyword evidence="3" id="KW-0067">ATP-binding</keyword>
<keyword evidence="2" id="KW-0547">Nucleotide-binding</keyword>
<dbReference type="Proteomes" id="UP001253545">
    <property type="component" value="Unassembled WGS sequence"/>
</dbReference>
<accession>A0ABU2ZR66</accession>
<dbReference type="InterPro" id="IPR006336">
    <property type="entry name" value="GCS2"/>
</dbReference>
<evidence type="ECO:0000313" key="5">
    <source>
        <dbReference type="Proteomes" id="UP001253545"/>
    </source>
</evidence>
<dbReference type="EMBL" id="JAVRHX010000002">
    <property type="protein sequence ID" value="MDT0595124.1"/>
    <property type="molecule type" value="Genomic_DNA"/>
</dbReference>
<dbReference type="InterPro" id="IPR014746">
    <property type="entry name" value="Gln_synth/guanido_kin_cat_dom"/>
</dbReference>
<organism evidence="4 5">
    <name type="scientific">Glaciecola petra</name>
    <dbReference type="NCBI Taxonomy" id="3075602"/>
    <lineage>
        <taxon>Bacteria</taxon>
        <taxon>Pseudomonadati</taxon>
        <taxon>Pseudomonadota</taxon>
        <taxon>Gammaproteobacteria</taxon>
        <taxon>Alteromonadales</taxon>
        <taxon>Alteromonadaceae</taxon>
        <taxon>Glaciecola</taxon>
    </lineage>
</organism>
<evidence type="ECO:0000313" key="4">
    <source>
        <dbReference type="EMBL" id="MDT0595124.1"/>
    </source>
</evidence>
<sequence length="331" mass="37835">MLTYGIEEEFMWLSRDGRQSALPPFDVWDSPTENFSLSKETHLGVVEISSHILTSFRDVARHCSNSRAWLHAQANIHDATVFAGGTHPTLKWQNEPLVDTEYHGKTLERYGEVLKRGLVFGMHGHIGGITEEDMPRVFNTLRSYLPIFLAMSANSREFAGRDTGMECYRMTAFSSLPRTGIPDVISSAKSEIAKLNHLVNQKVLERTTELWFDARYHPVYRTIEVRNMDMQANSQLASAMLTLMFAVVEQIHRKNTVLENWKAPTSLINENRWIAMRDGKNACLFNDQYEQVEMSTIMHTLIAKTKKRLPEAALQTLCEHFNVNVEETTVV</sequence>
<keyword evidence="5" id="KW-1185">Reference proteome</keyword>
<evidence type="ECO:0000256" key="3">
    <source>
        <dbReference type="ARBA" id="ARBA00022840"/>
    </source>
</evidence>
<evidence type="ECO:0000256" key="1">
    <source>
        <dbReference type="ARBA" id="ARBA00022598"/>
    </source>
</evidence>
<dbReference type="Gene3D" id="3.30.590.20">
    <property type="match status" value="1"/>
</dbReference>
<dbReference type="GO" id="GO:0016874">
    <property type="term" value="F:ligase activity"/>
    <property type="evidence" value="ECO:0007669"/>
    <property type="project" value="UniProtKB-KW"/>
</dbReference>
<protein>
    <submittedName>
        <fullName evidence="4">YbdK family carboxylate-amine ligase</fullName>
    </submittedName>
</protein>
<dbReference type="Pfam" id="PF04107">
    <property type="entry name" value="GCS2"/>
    <property type="match status" value="1"/>
</dbReference>
<comment type="caution">
    <text evidence="4">The sequence shown here is derived from an EMBL/GenBank/DDBJ whole genome shotgun (WGS) entry which is preliminary data.</text>
</comment>
<dbReference type="SUPFAM" id="SSF55931">
    <property type="entry name" value="Glutamine synthetase/guanido kinase"/>
    <property type="match status" value="1"/>
</dbReference>
<proteinExistence type="predicted"/>
<keyword evidence="1 4" id="KW-0436">Ligase</keyword>
<gene>
    <name evidence="4" type="ORF">RM552_09740</name>
</gene>
<dbReference type="PANTHER" id="PTHR36510">
    <property type="entry name" value="GLUTAMATE--CYSTEINE LIGASE 2-RELATED"/>
    <property type="match status" value="1"/>
</dbReference>
<dbReference type="NCBIfam" id="TIGR02050">
    <property type="entry name" value="gshA_cyan_rel"/>
    <property type="match status" value="1"/>
</dbReference>
<name>A0ABU2ZR66_9ALTE</name>
<reference evidence="4 5" key="1">
    <citation type="submission" date="2023-09" db="EMBL/GenBank/DDBJ databases">
        <authorList>
            <person name="Rey-Velasco X."/>
        </authorList>
    </citation>
    <scope>NUCLEOTIDE SEQUENCE [LARGE SCALE GENOMIC DNA]</scope>
    <source>
        <strain evidence="4 5">P117</strain>
    </source>
</reference>
<dbReference type="InterPro" id="IPR011793">
    <property type="entry name" value="YbdK"/>
</dbReference>
<dbReference type="PANTHER" id="PTHR36510:SF1">
    <property type="entry name" value="GLUTAMATE--CYSTEINE LIGASE 2-RELATED"/>
    <property type="match status" value="1"/>
</dbReference>
<evidence type="ECO:0000256" key="2">
    <source>
        <dbReference type="ARBA" id="ARBA00022741"/>
    </source>
</evidence>
<dbReference type="RefSeq" id="WP_311368641.1">
    <property type="nucleotide sequence ID" value="NZ_JAVRHX010000002.1"/>
</dbReference>